<reference evidence="5 6" key="1">
    <citation type="submission" date="2021-12" db="EMBL/GenBank/DDBJ databases">
        <title>Discovery of the Pendulisporaceae a myxobacterial family with distinct sporulation behavior and unique specialized metabolism.</title>
        <authorList>
            <person name="Garcia R."/>
            <person name="Popoff A."/>
            <person name="Bader C.D."/>
            <person name="Loehr J."/>
            <person name="Walesch S."/>
            <person name="Walt C."/>
            <person name="Boldt J."/>
            <person name="Bunk B."/>
            <person name="Haeckl F.J.F.P.J."/>
            <person name="Gunesch A.P."/>
            <person name="Birkelbach J."/>
            <person name="Nuebel U."/>
            <person name="Pietschmann T."/>
            <person name="Bach T."/>
            <person name="Mueller R."/>
        </authorList>
    </citation>
    <scope>NUCLEOTIDE SEQUENCE [LARGE SCALE GENOMIC DNA]</scope>
    <source>
        <strain evidence="5 6">MSr11954</strain>
    </source>
</reference>
<dbReference type="PIRSF" id="PIRSF006493">
    <property type="entry name" value="Prok_Ku"/>
    <property type="match status" value="1"/>
</dbReference>
<dbReference type="SMART" id="SM00559">
    <property type="entry name" value="Ku78"/>
    <property type="match status" value="1"/>
</dbReference>
<gene>
    <name evidence="2" type="primary">ku</name>
    <name evidence="5" type="ORF">LZC94_32665</name>
</gene>
<dbReference type="CDD" id="cd00789">
    <property type="entry name" value="KU_like"/>
    <property type="match status" value="1"/>
</dbReference>
<dbReference type="InterPro" id="IPR009187">
    <property type="entry name" value="Prok_Ku"/>
</dbReference>
<evidence type="ECO:0000313" key="6">
    <source>
        <dbReference type="Proteomes" id="UP001370348"/>
    </source>
</evidence>
<evidence type="ECO:0000256" key="3">
    <source>
        <dbReference type="SAM" id="MobiDB-lite"/>
    </source>
</evidence>
<dbReference type="NCBIfam" id="TIGR02772">
    <property type="entry name" value="Ku_bact"/>
    <property type="match status" value="1"/>
</dbReference>
<evidence type="ECO:0000256" key="1">
    <source>
        <dbReference type="ARBA" id="ARBA00023125"/>
    </source>
</evidence>
<comment type="similarity">
    <text evidence="2">Belongs to the prokaryotic Ku family.</text>
</comment>
<dbReference type="Gene3D" id="2.40.290.10">
    <property type="match status" value="1"/>
</dbReference>
<comment type="subunit">
    <text evidence="2">Homodimer. Interacts with LigD.</text>
</comment>
<keyword evidence="2" id="KW-0233">DNA recombination</keyword>
<dbReference type="Proteomes" id="UP001370348">
    <property type="component" value="Chromosome"/>
</dbReference>
<feature type="domain" description="Ku" evidence="4">
    <location>
        <begin position="53"/>
        <end position="184"/>
    </location>
</feature>
<dbReference type="Pfam" id="PF02735">
    <property type="entry name" value="Ku"/>
    <property type="match status" value="1"/>
</dbReference>
<protein>
    <recommendedName>
        <fullName evidence="2">Non-homologous end joining protein Ku</fullName>
    </recommendedName>
</protein>
<dbReference type="EMBL" id="CP089984">
    <property type="protein sequence ID" value="WXB12589.1"/>
    <property type="molecule type" value="Genomic_DNA"/>
</dbReference>
<dbReference type="HAMAP" id="MF_01875">
    <property type="entry name" value="Prokaryotic_Ku"/>
    <property type="match status" value="1"/>
</dbReference>
<name>A0ABZ2LNW2_9BACT</name>
<keyword evidence="1 2" id="KW-0238">DNA-binding</keyword>
<dbReference type="SUPFAM" id="SSF100939">
    <property type="entry name" value="SPOC domain-like"/>
    <property type="match status" value="1"/>
</dbReference>
<dbReference type="PANTHER" id="PTHR41251">
    <property type="entry name" value="NON-HOMOLOGOUS END JOINING PROTEIN KU"/>
    <property type="match status" value="1"/>
</dbReference>
<organism evidence="5 6">
    <name type="scientific">Pendulispora albinea</name>
    <dbReference type="NCBI Taxonomy" id="2741071"/>
    <lineage>
        <taxon>Bacteria</taxon>
        <taxon>Pseudomonadati</taxon>
        <taxon>Myxococcota</taxon>
        <taxon>Myxococcia</taxon>
        <taxon>Myxococcales</taxon>
        <taxon>Sorangiineae</taxon>
        <taxon>Pendulisporaceae</taxon>
        <taxon>Pendulispora</taxon>
    </lineage>
</organism>
<feature type="compositionally biased region" description="Basic residues" evidence="3">
    <location>
        <begin position="260"/>
        <end position="280"/>
    </location>
</feature>
<accession>A0ABZ2LNW2</accession>
<feature type="region of interest" description="Disordered" evidence="3">
    <location>
        <begin position="256"/>
        <end position="280"/>
    </location>
</feature>
<dbReference type="InterPro" id="IPR006164">
    <property type="entry name" value="DNA_bd_Ku70/Ku80"/>
</dbReference>
<dbReference type="RefSeq" id="WP_394822210.1">
    <property type="nucleotide sequence ID" value="NZ_CP089984.1"/>
</dbReference>
<keyword evidence="2" id="KW-0234">DNA repair</keyword>
<keyword evidence="2" id="KW-0227">DNA damage</keyword>
<evidence type="ECO:0000256" key="2">
    <source>
        <dbReference type="HAMAP-Rule" id="MF_01875"/>
    </source>
</evidence>
<keyword evidence="6" id="KW-1185">Reference proteome</keyword>
<comment type="function">
    <text evidence="2">With LigD forms a non-homologous end joining (NHEJ) DNA repair enzyme, which repairs dsDNA breaks with reduced fidelity. Binds linear dsDNA with 5'- and 3'- overhangs but not closed circular dsDNA nor ssDNA. Recruits and stimulates the ligase activity of LigD.</text>
</comment>
<evidence type="ECO:0000259" key="4">
    <source>
        <dbReference type="SMART" id="SM00559"/>
    </source>
</evidence>
<dbReference type="InterPro" id="IPR016194">
    <property type="entry name" value="SPOC-like_C_dom_sf"/>
</dbReference>
<dbReference type="PANTHER" id="PTHR41251:SF1">
    <property type="entry name" value="NON-HOMOLOGOUS END JOINING PROTEIN KU"/>
    <property type="match status" value="1"/>
</dbReference>
<evidence type="ECO:0000313" key="5">
    <source>
        <dbReference type="EMBL" id="WXB12589.1"/>
    </source>
</evidence>
<sequence length="280" mass="31484">MARAIWNGAINFGLVSIPVRLFGAIRANDLRFHLLHEKDMGRIHNERVCNVCEEHVEWKELVRAYEIERDNFIPITEAELKKATAEATQSVDIVEFVGLNEIDPIFFDTPYYLAPEPRGRHAYTLLCEALQQSERVGIARVVIRTREHLAALKPSDGVLMLELLHWASEVIPRSEYDFPEAKGKLPAAEMKAAMMLIDTMTATFDPQTFHDRYREQVLALIRDRAEGKELPAAKPQKAAGKGKLVDLAAMLQKSLDAAKKRGPARPKRAKAPARAARKAA</sequence>
<proteinExistence type="inferred from homology"/>